<sequence length="206" mass="21512">MSATGDANSANVGASSGGQRAAPLDIQIVPLKGLPIAAAALVLVIFSIASNSTWALMLTHVAGGGIWTAVDLFVGLVIGPILGGLSPPARVEFASKFMPKMVLLMPVLVMMTLAAGFQVAINYGNLYPESINRPWLIASMVVVGIMAVIALGILEPANIAVLFEMKKAPPDGDVIDHLMKRFVYTAGITGLMQVATLLIMTRVATQ</sequence>
<dbReference type="EMBL" id="CANL01000005">
    <property type="protein sequence ID" value="CCM62608.1"/>
    <property type="molecule type" value="Genomic_DNA"/>
</dbReference>
<feature type="transmembrane region" description="Helical" evidence="1">
    <location>
        <begin position="29"/>
        <end position="49"/>
    </location>
</feature>
<gene>
    <name evidence="2" type="ORF">BN381_130166</name>
</gene>
<name>R4YWY1_9ACTN</name>
<comment type="caution">
    <text evidence="2">The sequence shown here is derived from an EMBL/GenBank/DDBJ whole genome shotgun (WGS) entry which is preliminary data.</text>
</comment>
<feature type="transmembrane region" description="Helical" evidence="1">
    <location>
        <begin position="61"/>
        <end position="82"/>
    </location>
</feature>
<dbReference type="AlphaFoldDB" id="R4YWY1"/>
<dbReference type="OrthoDB" id="8449237at2"/>
<dbReference type="Proteomes" id="UP000018291">
    <property type="component" value="Unassembled WGS sequence"/>
</dbReference>
<dbReference type="HOGENOM" id="CLU_1412304_0_0_11"/>
<evidence type="ECO:0000313" key="2">
    <source>
        <dbReference type="EMBL" id="CCM62608.1"/>
    </source>
</evidence>
<accession>R4YWY1</accession>
<keyword evidence="3" id="KW-1185">Reference proteome</keyword>
<dbReference type="eggNOG" id="ENOG502ZFYS">
    <property type="taxonomic scope" value="Bacteria"/>
</dbReference>
<evidence type="ECO:0000256" key="1">
    <source>
        <dbReference type="SAM" id="Phobius"/>
    </source>
</evidence>
<reference evidence="2 3" key="1">
    <citation type="journal article" date="2013" name="ISME J.">
        <title>Metabolic model for the filamentous 'Candidatus Microthrix parvicella' based on genomic and metagenomic analyses.</title>
        <authorList>
            <person name="Jon McIlroy S."/>
            <person name="Kristiansen R."/>
            <person name="Albertsen M."/>
            <person name="Michael Karst S."/>
            <person name="Rossetti S."/>
            <person name="Lund Nielsen J."/>
            <person name="Tandoi V."/>
            <person name="James Seviour R."/>
            <person name="Nielsen P.H."/>
        </authorList>
    </citation>
    <scope>NUCLEOTIDE SEQUENCE [LARGE SCALE GENOMIC DNA]</scope>
    <source>
        <strain evidence="2 3">RN1</strain>
    </source>
</reference>
<keyword evidence="1" id="KW-0812">Transmembrane</keyword>
<organism evidence="2 3">
    <name type="scientific">Candidatus Neomicrothrix parvicella RN1</name>
    <dbReference type="NCBI Taxonomy" id="1229780"/>
    <lineage>
        <taxon>Bacteria</taxon>
        <taxon>Bacillati</taxon>
        <taxon>Actinomycetota</taxon>
        <taxon>Acidimicrobiia</taxon>
        <taxon>Acidimicrobiales</taxon>
        <taxon>Microthrixaceae</taxon>
        <taxon>Candidatus Neomicrothrix</taxon>
    </lineage>
</organism>
<protein>
    <submittedName>
        <fullName evidence="2">Uncharacterized protein</fullName>
    </submittedName>
</protein>
<evidence type="ECO:0000313" key="3">
    <source>
        <dbReference type="Proteomes" id="UP000018291"/>
    </source>
</evidence>
<keyword evidence="1" id="KW-1133">Transmembrane helix</keyword>
<feature type="transmembrane region" description="Helical" evidence="1">
    <location>
        <begin position="102"/>
        <end position="123"/>
    </location>
</feature>
<proteinExistence type="predicted"/>
<feature type="transmembrane region" description="Helical" evidence="1">
    <location>
        <begin position="182"/>
        <end position="204"/>
    </location>
</feature>
<dbReference type="RefSeq" id="WP_012224113.1">
    <property type="nucleotide sequence ID" value="NZ_HG422565.1"/>
</dbReference>
<keyword evidence="1" id="KW-0472">Membrane</keyword>
<dbReference type="STRING" id="1229780.BN381_130166"/>
<feature type="transmembrane region" description="Helical" evidence="1">
    <location>
        <begin position="135"/>
        <end position="161"/>
    </location>
</feature>